<dbReference type="Gene3D" id="3.40.50.280">
    <property type="entry name" value="Cobalamin-binding domain"/>
    <property type="match status" value="1"/>
</dbReference>
<dbReference type="GO" id="GO:0005829">
    <property type="term" value="C:cytosol"/>
    <property type="evidence" value="ECO:0007669"/>
    <property type="project" value="TreeGrafter"/>
</dbReference>
<dbReference type="GO" id="GO:0003824">
    <property type="term" value="F:catalytic activity"/>
    <property type="evidence" value="ECO:0007669"/>
    <property type="project" value="InterPro"/>
</dbReference>
<dbReference type="CDD" id="cd01335">
    <property type="entry name" value="Radical_SAM"/>
    <property type="match status" value="1"/>
</dbReference>
<comment type="caution">
    <text evidence="7">The sequence shown here is derived from an EMBL/GenBank/DDBJ whole genome shotgun (WGS) entry which is preliminary data.</text>
</comment>
<keyword evidence="3" id="KW-0479">Metal-binding</keyword>
<dbReference type="SMART" id="SM00729">
    <property type="entry name" value="Elp3"/>
    <property type="match status" value="1"/>
</dbReference>
<feature type="domain" description="Elp3/MiaA/NifB-like radical SAM core" evidence="6">
    <location>
        <begin position="236"/>
        <end position="469"/>
    </location>
</feature>
<sequence length="597" mass="67425">MPINYFIVYNPLTYNLMDLLPADSITPIDVISYLTGKNAHEITSENFLDFVDFHPEKQRTTMVDALAIEMYAGVYIHNQLARLAKDHIIVMVDGKRKYISQVIQEKKCLPQAVFISAMSSTFPAAAATAIALNHAKIPAVIGGIHLSTMPEDADIFIRKYSPHPELISIVKGAGDSTVIKSILDDLKNNSLKSEYTGDKLIEDGVWGEFQNLEPLEPLKINLLNRLPFIKHSPLKDFRINPVAPFTGCPFFCKFCSISTLPEKHKAVQFRDPDDFVSELRHYQKGTVDFKNRYYFFTPDNLFTIRNNLIPILNKIIKSDLRINYAVQISVEVADDEELLKLIRASGGTHFFIGFESLNIHNLKHVNKPIVGKIEKSGLTVQEYYESKIKKIHAHGISIHGSFIVGLPYDYYNSIDDNTAVDITDFCIKNRIGAQPSTIVDLPGSVFFNESQKNNQFIYGKKGTMDYFLSLSIADLAETNKIPPESLYNSPLVIASMVFYISSKVGAPLRAVMNSSIIFIRSFIHPTKNGKGFKIWQRFIDAVCSAVSQTAVALYKEQGDSLVKSRYGVRGIMERLYDAEKNPEVKKMFKDFIHQFTE</sequence>
<keyword evidence="2" id="KW-0949">S-adenosyl-L-methionine</keyword>
<gene>
    <name evidence="7" type="ORF">ASZ90_008141</name>
</gene>
<dbReference type="GO" id="GO:0046872">
    <property type="term" value="F:metal ion binding"/>
    <property type="evidence" value="ECO:0007669"/>
    <property type="project" value="UniProtKB-KW"/>
</dbReference>
<dbReference type="SFLD" id="SFLDS00029">
    <property type="entry name" value="Radical_SAM"/>
    <property type="match status" value="1"/>
</dbReference>
<dbReference type="InterPro" id="IPR058240">
    <property type="entry name" value="rSAM_sf"/>
</dbReference>
<comment type="cofactor">
    <cofactor evidence="1">
        <name>[4Fe-4S] cluster</name>
        <dbReference type="ChEBI" id="CHEBI:49883"/>
    </cofactor>
</comment>
<name>A0A0W8FMJ7_9ZZZZ</name>
<dbReference type="AlphaFoldDB" id="A0A0W8FMJ7"/>
<dbReference type="Gene3D" id="3.80.30.20">
    <property type="entry name" value="tm_1862 like domain"/>
    <property type="match status" value="1"/>
</dbReference>
<dbReference type="SFLD" id="SFLDG01082">
    <property type="entry name" value="B12-binding_domain_containing"/>
    <property type="match status" value="1"/>
</dbReference>
<dbReference type="PANTHER" id="PTHR43409">
    <property type="entry name" value="ANAEROBIC MAGNESIUM-PROTOPORPHYRIN IX MONOMETHYL ESTER CYCLASE-RELATED"/>
    <property type="match status" value="1"/>
</dbReference>
<accession>A0A0W8FMJ7</accession>
<evidence type="ECO:0000256" key="3">
    <source>
        <dbReference type="ARBA" id="ARBA00022723"/>
    </source>
</evidence>
<keyword evidence="4" id="KW-0408">Iron</keyword>
<organism evidence="7">
    <name type="scientific">hydrocarbon metagenome</name>
    <dbReference type="NCBI Taxonomy" id="938273"/>
    <lineage>
        <taxon>unclassified sequences</taxon>
        <taxon>metagenomes</taxon>
        <taxon>ecological metagenomes</taxon>
    </lineage>
</organism>
<evidence type="ECO:0000259" key="6">
    <source>
        <dbReference type="SMART" id="SM00729"/>
    </source>
</evidence>
<dbReference type="GO" id="GO:0051536">
    <property type="term" value="F:iron-sulfur cluster binding"/>
    <property type="evidence" value="ECO:0007669"/>
    <property type="project" value="UniProtKB-KW"/>
</dbReference>
<protein>
    <submittedName>
        <fullName evidence="7">Fe-s oxidoreductase-like</fullName>
    </submittedName>
</protein>
<dbReference type="Pfam" id="PF04055">
    <property type="entry name" value="Radical_SAM"/>
    <property type="match status" value="1"/>
</dbReference>
<evidence type="ECO:0000256" key="4">
    <source>
        <dbReference type="ARBA" id="ARBA00023004"/>
    </source>
</evidence>
<evidence type="ECO:0000256" key="1">
    <source>
        <dbReference type="ARBA" id="ARBA00001966"/>
    </source>
</evidence>
<reference evidence="7" key="1">
    <citation type="journal article" date="2015" name="Proc. Natl. Acad. Sci. U.S.A.">
        <title>Networks of energetic and metabolic interactions define dynamics in microbial communities.</title>
        <authorList>
            <person name="Embree M."/>
            <person name="Liu J.K."/>
            <person name="Al-Bassam M.M."/>
            <person name="Zengler K."/>
        </authorList>
    </citation>
    <scope>NUCLEOTIDE SEQUENCE</scope>
</reference>
<dbReference type="InterPro" id="IPR051198">
    <property type="entry name" value="BchE-like"/>
</dbReference>
<evidence type="ECO:0000256" key="2">
    <source>
        <dbReference type="ARBA" id="ARBA00022691"/>
    </source>
</evidence>
<dbReference type="InterPro" id="IPR006638">
    <property type="entry name" value="Elp3/MiaA/NifB-like_rSAM"/>
</dbReference>
<proteinExistence type="predicted"/>
<evidence type="ECO:0000256" key="5">
    <source>
        <dbReference type="ARBA" id="ARBA00023014"/>
    </source>
</evidence>
<dbReference type="EMBL" id="LNQE01000988">
    <property type="protein sequence ID" value="KUG22091.1"/>
    <property type="molecule type" value="Genomic_DNA"/>
</dbReference>
<dbReference type="InterPro" id="IPR007197">
    <property type="entry name" value="rSAM"/>
</dbReference>
<evidence type="ECO:0000313" key="7">
    <source>
        <dbReference type="EMBL" id="KUG22091.1"/>
    </source>
</evidence>
<dbReference type="InterPro" id="IPR023404">
    <property type="entry name" value="rSAM_horseshoe"/>
</dbReference>
<dbReference type="PANTHER" id="PTHR43409:SF7">
    <property type="entry name" value="BLL1977 PROTEIN"/>
    <property type="match status" value="1"/>
</dbReference>
<dbReference type="SUPFAM" id="SSF102114">
    <property type="entry name" value="Radical SAM enzymes"/>
    <property type="match status" value="1"/>
</dbReference>
<keyword evidence="5" id="KW-0411">Iron-sulfur</keyword>